<dbReference type="EMBL" id="CM046108">
    <property type="protein sequence ID" value="KAI8425990.1"/>
    <property type="molecule type" value="Genomic_DNA"/>
</dbReference>
<accession>A0ACC0JPB6</accession>
<protein>
    <submittedName>
        <fullName evidence="1">Uncharacterized protein</fullName>
    </submittedName>
</protein>
<organism evidence="1 2">
    <name type="scientific">Choristoneura fumiferana</name>
    <name type="common">Spruce budworm moth</name>
    <name type="synonym">Archips fumiferana</name>
    <dbReference type="NCBI Taxonomy" id="7141"/>
    <lineage>
        <taxon>Eukaryota</taxon>
        <taxon>Metazoa</taxon>
        <taxon>Ecdysozoa</taxon>
        <taxon>Arthropoda</taxon>
        <taxon>Hexapoda</taxon>
        <taxon>Insecta</taxon>
        <taxon>Pterygota</taxon>
        <taxon>Neoptera</taxon>
        <taxon>Endopterygota</taxon>
        <taxon>Lepidoptera</taxon>
        <taxon>Glossata</taxon>
        <taxon>Ditrysia</taxon>
        <taxon>Tortricoidea</taxon>
        <taxon>Tortricidae</taxon>
        <taxon>Tortricinae</taxon>
        <taxon>Choristoneura</taxon>
    </lineage>
</organism>
<evidence type="ECO:0000313" key="2">
    <source>
        <dbReference type="Proteomes" id="UP001064048"/>
    </source>
</evidence>
<comment type="caution">
    <text evidence="1">The sequence shown here is derived from an EMBL/GenBank/DDBJ whole genome shotgun (WGS) entry which is preliminary data.</text>
</comment>
<reference evidence="1 2" key="1">
    <citation type="journal article" date="2022" name="Genome Biol. Evol.">
        <title>The Spruce Budworm Genome: Reconstructing the Evolutionary History of Antifreeze Proteins.</title>
        <authorList>
            <person name="Beliveau C."/>
            <person name="Gagne P."/>
            <person name="Picq S."/>
            <person name="Vernygora O."/>
            <person name="Keeling C.I."/>
            <person name="Pinkney K."/>
            <person name="Doucet D."/>
            <person name="Wen F."/>
            <person name="Johnston J.S."/>
            <person name="Maaroufi H."/>
            <person name="Boyle B."/>
            <person name="Laroche J."/>
            <person name="Dewar K."/>
            <person name="Juretic N."/>
            <person name="Blackburn G."/>
            <person name="Nisole A."/>
            <person name="Brunet B."/>
            <person name="Brandao M."/>
            <person name="Lumley L."/>
            <person name="Duan J."/>
            <person name="Quan G."/>
            <person name="Lucarotti C.J."/>
            <person name="Roe A.D."/>
            <person name="Sperling F.A.H."/>
            <person name="Levesque R.C."/>
            <person name="Cusson M."/>
        </authorList>
    </citation>
    <scope>NUCLEOTIDE SEQUENCE [LARGE SCALE GENOMIC DNA]</scope>
    <source>
        <strain evidence="1">Glfc:IPQL:Cfum</strain>
    </source>
</reference>
<dbReference type="Proteomes" id="UP001064048">
    <property type="component" value="Chromosome 8"/>
</dbReference>
<sequence length="135" mass="14691">MCADKQPYSSKNRAAVAGGRAGQGVKAIADPNLMDRAQPLSDHAKAFDAVFFISARANEQDKGIYVVMGCERRPLSMCNGLFYIGLPGKGMLCSKKLPDTVLFGAEIGEFGAEGIKITPEVPMKKWTLKYKGDMW</sequence>
<proteinExistence type="predicted"/>
<gene>
    <name evidence="1" type="ORF">MSG28_004969</name>
</gene>
<keyword evidence="2" id="KW-1185">Reference proteome</keyword>
<name>A0ACC0JPB6_CHOFU</name>
<evidence type="ECO:0000313" key="1">
    <source>
        <dbReference type="EMBL" id="KAI8425990.1"/>
    </source>
</evidence>